<dbReference type="Proteomes" id="UP001141434">
    <property type="component" value="Unassembled WGS sequence"/>
</dbReference>
<proteinExistence type="predicted"/>
<keyword evidence="2" id="KW-1185">Reference proteome</keyword>
<dbReference type="GeneID" id="81395233"/>
<protein>
    <submittedName>
        <fullName evidence="1">Uncharacterized protein</fullName>
    </submittedName>
</protein>
<reference evidence="1" key="1">
    <citation type="submission" date="2022-11" db="EMBL/GenBank/DDBJ databases">
        <authorList>
            <person name="Petersen C."/>
        </authorList>
    </citation>
    <scope>NUCLEOTIDE SEQUENCE</scope>
    <source>
        <strain evidence="1">IBT 34128</strain>
    </source>
</reference>
<dbReference type="RefSeq" id="XP_056511678.1">
    <property type="nucleotide sequence ID" value="XM_056656065.1"/>
</dbReference>
<dbReference type="EMBL" id="JAPMSZ010000007">
    <property type="protein sequence ID" value="KAJ5096127.1"/>
    <property type="molecule type" value="Genomic_DNA"/>
</dbReference>
<accession>A0A9W9F9Y7</accession>
<name>A0A9W9F9Y7_9EURO</name>
<sequence length="74" mass="8378">MYWLKRLHEICNEAEKAGENGLVELAADSIGFMVNNIEERNSNVIRVFAAASDEVRQDEHLVGLKNLAEEYRGT</sequence>
<evidence type="ECO:0000313" key="1">
    <source>
        <dbReference type="EMBL" id="KAJ5096127.1"/>
    </source>
</evidence>
<reference evidence="1" key="2">
    <citation type="journal article" date="2023" name="IMA Fungus">
        <title>Comparative genomic study of the Penicillium genus elucidates a diverse pangenome and 15 lateral gene transfer events.</title>
        <authorList>
            <person name="Petersen C."/>
            <person name="Sorensen T."/>
            <person name="Nielsen M.R."/>
            <person name="Sondergaard T.E."/>
            <person name="Sorensen J.L."/>
            <person name="Fitzpatrick D.A."/>
            <person name="Frisvad J.C."/>
            <person name="Nielsen K.L."/>
        </authorList>
    </citation>
    <scope>NUCLEOTIDE SEQUENCE</scope>
    <source>
        <strain evidence="1">IBT 34128</strain>
    </source>
</reference>
<organism evidence="1 2">
    <name type="scientific">Penicillium alfredii</name>
    <dbReference type="NCBI Taxonomy" id="1506179"/>
    <lineage>
        <taxon>Eukaryota</taxon>
        <taxon>Fungi</taxon>
        <taxon>Dikarya</taxon>
        <taxon>Ascomycota</taxon>
        <taxon>Pezizomycotina</taxon>
        <taxon>Eurotiomycetes</taxon>
        <taxon>Eurotiomycetidae</taxon>
        <taxon>Eurotiales</taxon>
        <taxon>Aspergillaceae</taxon>
        <taxon>Penicillium</taxon>
    </lineage>
</organism>
<dbReference type="AlphaFoldDB" id="A0A9W9F9Y7"/>
<gene>
    <name evidence="1" type="ORF">NUU61_005483</name>
</gene>
<dbReference type="OrthoDB" id="5403091at2759"/>
<evidence type="ECO:0000313" key="2">
    <source>
        <dbReference type="Proteomes" id="UP001141434"/>
    </source>
</evidence>
<comment type="caution">
    <text evidence="1">The sequence shown here is derived from an EMBL/GenBank/DDBJ whole genome shotgun (WGS) entry which is preliminary data.</text>
</comment>